<keyword evidence="6" id="KW-1185">Reference proteome</keyword>
<organism evidence="5 6">
    <name type="scientific">Pseudoclavibacter chungangensis</name>
    <dbReference type="NCBI Taxonomy" id="587635"/>
    <lineage>
        <taxon>Bacteria</taxon>
        <taxon>Bacillati</taxon>
        <taxon>Actinomycetota</taxon>
        <taxon>Actinomycetes</taxon>
        <taxon>Micrococcales</taxon>
        <taxon>Microbacteriaceae</taxon>
        <taxon>Pseudoclavibacter</taxon>
    </lineage>
</organism>
<proteinExistence type="predicted"/>
<dbReference type="EMBL" id="WBJZ01000008">
    <property type="protein sequence ID" value="KAB1657808.1"/>
    <property type="molecule type" value="Genomic_DNA"/>
</dbReference>
<dbReference type="InterPro" id="IPR018062">
    <property type="entry name" value="HTH_AraC-typ_CS"/>
</dbReference>
<dbReference type="InterPro" id="IPR037923">
    <property type="entry name" value="HTH-like"/>
</dbReference>
<dbReference type="Pfam" id="PF12833">
    <property type="entry name" value="HTH_18"/>
    <property type="match status" value="1"/>
</dbReference>
<dbReference type="AlphaFoldDB" id="A0A7J5BTZ0"/>
<dbReference type="PROSITE" id="PS01124">
    <property type="entry name" value="HTH_ARAC_FAMILY_2"/>
    <property type="match status" value="1"/>
</dbReference>
<sequence length="265" mass="29417">MTEAVQGEELPVSRDEEADTIAPRPTGFEYALPAVRVDERRETHVHLLLWQAYGTAHVTVEGRSHDLERGQALWIPAGRRHHFTVHRNSVLTPLFFAIEEVDFASEPIVVEISGTLAVLLLAHDVATHTLIEPETEIRRHIFDAIERSLEPDVRPPMPSSPAARRVAECLLADPADRRGVVELAAWAHSSPRSLQRAFASETGATFREWRIRSRVDAAAGLLRRGCTVEAAAHGVGYTNVNAFRRVFLTRFGLSPTAYAERVLAG</sequence>
<dbReference type="Proteomes" id="UP000467240">
    <property type="component" value="Unassembled WGS sequence"/>
</dbReference>
<keyword evidence="2" id="KW-0238">DNA-binding</keyword>
<dbReference type="InterPro" id="IPR009057">
    <property type="entry name" value="Homeodomain-like_sf"/>
</dbReference>
<dbReference type="RefSeq" id="WP_158040290.1">
    <property type="nucleotide sequence ID" value="NZ_JACCFV010000001.1"/>
</dbReference>
<accession>A0A7J5BTZ0</accession>
<name>A0A7J5BTZ0_9MICO</name>
<dbReference type="SUPFAM" id="SSF46689">
    <property type="entry name" value="Homeodomain-like"/>
    <property type="match status" value="2"/>
</dbReference>
<dbReference type="Gene3D" id="2.60.120.10">
    <property type="entry name" value="Jelly Rolls"/>
    <property type="match status" value="1"/>
</dbReference>
<evidence type="ECO:0000256" key="2">
    <source>
        <dbReference type="ARBA" id="ARBA00023125"/>
    </source>
</evidence>
<dbReference type="SUPFAM" id="SSF51215">
    <property type="entry name" value="Regulatory protein AraC"/>
    <property type="match status" value="1"/>
</dbReference>
<dbReference type="GO" id="GO:0003700">
    <property type="term" value="F:DNA-binding transcription factor activity"/>
    <property type="evidence" value="ECO:0007669"/>
    <property type="project" value="InterPro"/>
</dbReference>
<dbReference type="PANTHER" id="PTHR11019:SF199">
    <property type="entry name" value="HTH-TYPE TRANSCRIPTIONAL REGULATOR NIMR"/>
    <property type="match status" value="1"/>
</dbReference>
<dbReference type="PROSITE" id="PS00041">
    <property type="entry name" value="HTH_ARAC_FAMILY_1"/>
    <property type="match status" value="1"/>
</dbReference>
<dbReference type="InterPro" id="IPR014710">
    <property type="entry name" value="RmlC-like_jellyroll"/>
</dbReference>
<keyword evidence="1" id="KW-0805">Transcription regulation</keyword>
<dbReference type="SMART" id="SM00342">
    <property type="entry name" value="HTH_ARAC"/>
    <property type="match status" value="1"/>
</dbReference>
<dbReference type="OrthoDB" id="2039152at2"/>
<keyword evidence="3" id="KW-0804">Transcription</keyword>
<protein>
    <submittedName>
        <fullName evidence="5">AraC family transcriptional regulator</fullName>
    </submittedName>
</protein>
<evidence type="ECO:0000256" key="3">
    <source>
        <dbReference type="ARBA" id="ARBA00023163"/>
    </source>
</evidence>
<dbReference type="Gene3D" id="1.10.10.60">
    <property type="entry name" value="Homeodomain-like"/>
    <property type="match status" value="1"/>
</dbReference>
<reference evidence="5 6" key="1">
    <citation type="submission" date="2019-09" db="EMBL/GenBank/DDBJ databases">
        <title>Phylogeny of genus Pseudoclavibacter and closely related genus.</title>
        <authorList>
            <person name="Li Y."/>
        </authorList>
    </citation>
    <scope>NUCLEOTIDE SEQUENCE [LARGE SCALE GENOMIC DNA]</scope>
    <source>
        <strain evidence="5 6">DSM 23821</strain>
    </source>
</reference>
<evidence type="ECO:0000259" key="4">
    <source>
        <dbReference type="PROSITE" id="PS01124"/>
    </source>
</evidence>
<dbReference type="PANTHER" id="PTHR11019">
    <property type="entry name" value="HTH-TYPE TRANSCRIPTIONAL REGULATOR NIMR"/>
    <property type="match status" value="1"/>
</dbReference>
<comment type="caution">
    <text evidence="5">The sequence shown here is derived from an EMBL/GenBank/DDBJ whole genome shotgun (WGS) entry which is preliminary data.</text>
</comment>
<dbReference type="GO" id="GO:0043565">
    <property type="term" value="F:sequence-specific DNA binding"/>
    <property type="evidence" value="ECO:0007669"/>
    <property type="project" value="InterPro"/>
</dbReference>
<gene>
    <name evidence="5" type="ORF">F8O01_07610</name>
</gene>
<evidence type="ECO:0000313" key="6">
    <source>
        <dbReference type="Proteomes" id="UP000467240"/>
    </source>
</evidence>
<dbReference type="InterPro" id="IPR018060">
    <property type="entry name" value="HTH_AraC"/>
</dbReference>
<evidence type="ECO:0000256" key="1">
    <source>
        <dbReference type="ARBA" id="ARBA00023015"/>
    </source>
</evidence>
<evidence type="ECO:0000313" key="5">
    <source>
        <dbReference type="EMBL" id="KAB1657808.1"/>
    </source>
</evidence>
<feature type="domain" description="HTH araC/xylS-type" evidence="4">
    <location>
        <begin position="164"/>
        <end position="261"/>
    </location>
</feature>